<dbReference type="Proteomes" id="UP000677228">
    <property type="component" value="Unassembled WGS sequence"/>
</dbReference>
<feature type="binding site" evidence="9">
    <location>
        <position position="229"/>
    </location>
    <ligand>
        <name>diphosphate</name>
        <dbReference type="ChEBI" id="CHEBI:33019"/>
    </ligand>
</feature>
<evidence type="ECO:0000256" key="7">
    <source>
        <dbReference type="ARBA" id="ARBA00035036"/>
    </source>
</evidence>
<sequence>MEDNLLLKTDSYKVSHWKQYPSNTTFVYSYLESRGGSYESTVFFGLQYILKKHLVGKVVTREKLDEAATFWKEHLKQDLVNYEMWEYIIEHHNGHLPIIIKAVPEGSVVPLHNVLMTIENTDPKCFSLAGYLETLLLQIWYPITIASNSREIKKILLKSLKKTGDPNLIPFQLHDFGFRGVSSYETSAIGAASHLTSFMGSDTISGSVLARNYYNSRQIAAYSIPATEHSTIVSWGKDNECKAYEHVLDLYKTGLFSCVSDSYDIFKAVGEMWGGVLRDKLMNHNGTLVIRSDSGEPSEVLEILLNILWDKFGGSKNSKGYKVLDKHVRLIQGDGVNLNSIKEILAMCERIGFSSDNLVFGSGGGLLQKFDRDTMKFAIKCSYVYIEGRGGVSVAKDPVTDRGKRNKPGRLKLIKDKNQKYVTVSSINDKDIYDDKNVNDELVTVFENGKILKEYTFDEIRKNCEIDLDQVDGMTTL</sequence>
<evidence type="ECO:0000313" key="13">
    <source>
        <dbReference type="EMBL" id="CAF3927051.1"/>
    </source>
</evidence>
<evidence type="ECO:0000313" key="12">
    <source>
        <dbReference type="EMBL" id="CAF1137012.1"/>
    </source>
</evidence>
<dbReference type="Gene3D" id="3.20.20.70">
    <property type="entry name" value="Aldolase class I"/>
    <property type="match status" value="1"/>
</dbReference>
<reference evidence="13" key="1">
    <citation type="submission" date="2021-02" db="EMBL/GenBank/DDBJ databases">
        <authorList>
            <person name="Nowell W R."/>
        </authorList>
    </citation>
    <scope>NUCLEOTIDE SEQUENCE</scope>
</reference>
<dbReference type="InterPro" id="IPR036068">
    <property type="entry name" value="Nicotinate_pribotase-like_C"/>
</dbReference>
<dbReference type="PANTHER" id="PTHR43816:SF1">
    <property type="entry name" value="NICOTINAMIDE PHOSPHORIBOSYLTRANSFERASE"/>
    <property type="match status" value="1"/>
</dbReference>
<dbReference type="InterPro" id="IPR013785">
    <property type="entry name" value="Aldolase_TIM"/>
</dbReference>
<evidence type="ECO:0000256" key="9">
    <source>
        <dbReference type="PIRSR" id="PIRSR005943-1"/>
    </source>
</evidence>
<comment type="pathway">
    <text evidence="5">Cofactor biosynthesis; NAD(+) biosynthesis; nicotinamide D-ribonucleotide from 5-phospho-alpha-D-ribose 1-diphosphate and nicotinamide: step 1/1.</text>
</comment>
<dbReference type="EMBL" id="CAJOBA010024531">
    <property type="protein sequence ID" value="CAF3927051.1"/>
    <property type="molecule type" value="Genomic_DNA"/>
</dbReference>
<evidence type="ECO:0000256" key="4">
    <source>
        <dbReference type="ARBA" id="ARBA00022679"/>
    </source>
</evidence>
<feature type="binding site" evidence="9">
    <location>
        <position position="179"/>
    </location>
    <ligand>
        <name>diphosphate</name>
        <dbReference type="ChEBI" id="CHEBI:33019"/>
    </ligand>
</feature>
<name>A0A8S2LZL8_9BILA</name>
<dbReference type="PIRSF" id="PIRSF005943">
    <property type="entry name" value="NMPRT"/>
    <property type="match status" value="1"/>
</dbReference>
<evidence type="ECO:0000256" key="5">
    <source>
        <dbReference type="ARBA" id="ARBA00035007"/>
    </source>
</evidence>
<comment type="catalytic activity">
    <reaction evidence="8">
        <text>beta-nicotinamide D-ribonucleotide + diphosphate = 5-phospho-alpha-D-ribose 1-diphosphate + nicotinamide + H(+)</text>
        <dbReference type="Rhea" id="RHEA:16149"/>
        <dbReference type="ChEBI" id="CHEBI:14649"/>
        <dbReference type="ChEBI" id="CHEBI:15378"/>
        <dbReference type="ChEBI" id="CHEBI:17154"/>
        <dbReference type="ChEBI" id="CHEBI:33019"/>
        <dbReference type="ChEBI" id="CHEBI:58017"/>
        <dbReference type="EC" id="2.4.2.12"/>
    </reaction>
    <physiologicalReaction direction="right-to-left" evidence="8">
        <dbReference type="Rhea" id="RHEA:16151"/>
    </physiologicalReaction>
</comment>
<dbReference type="PANTHER" id="PTHR43816">
    <property type="entry name" value="NICOTINAMIDE PHOSPHORIBOSYLTRANSFERASE"/>
    <property type="match status" value="1"/>
</dbReference>
<evidence type="ECO:0000313" key="14">
    <source>
        <dbReference type="Proteomes" id="UP000682733"/>
    </source>
</evidence>
<feature type="domain" description="Nicotinamide phosphoribosyltransferase N-terminal" evidence="11">
    <location>
        <begin position="4"/>
        <end position="100"/>
    </location>
</feature>
<dbReference type="AlphaFoldDB" id="A0A8S2LZL8"/>
<feature type="binding site" evidence="9">
    <location>
        <position position="372"/>
    </location>
    <ligand>
        <name>beta-nicotinamide D-ribonucleotide</name>
        <dbReference type="ChEBI" id="CHEBI:14649"/>
    </ligand>
</feature>
<dbReference type="InterPro" id="IPR016471">
    <property type="entry name" value="Nicotinamide_PRibTrfase"/>
</dbReference>
<evidence type="ECO:0000256" key="8">
    <source>
        <dbReference type="ARBA" id="ARBA00047835"/>
    </source>
</evidence>
<comment type="caution">
    <text evidence="13">The sequence shown here is derived from an EMBL/GenBank/DDBJ whole genome shotgun (WGS) entry which is preliminary data.</text>
</comment>
<gene>
    <name evidence="12" type="ORF">OVA965_LOCUS20937</name>
    <name evidence="13" type="ORF">TMI583_LOCUS21462</name>
</gene>
<evidence type="ECO:0000259" key="10">
    <source>
        <dbReference type="Pfam" id="PF04095"/>
    </source>
</evidence>
<keyword evidence="2" id="KW-0662">Pyridine nucleotide biosynthesis</keyword>
<feature type="binding site" evidence="9">
    <location>
        <position position="202"/>
    </location>
    <ligand>
        <name>beta-nicotinamide D-ribonucleotide</name>
        <dbReference type="ChEBI" id="CHEBI:14649"/>
    </ligand>
</feature>
<dbReference type="InterPro" id="IPR041525">
    <property type="entry name" value="N/Namide_PRibTrfase"/>
</dbReference>
<dbReference type="SUPFAM" id="SSF51690">
    <property type="entry name" value="Nicotinate/Quinolinate PRTase C-terminal domain-like"/>
    <property type="match status" value="1"/>
</dbReference>
<dbReference type="InterPro" id="IPR041529">
    <property type="entry name" value="DUF5598"/>
</dbReference>
<keyword evidence="4" id="KW-0808">Transferase</keyword>
<dbReference type="NCBIfam" id="NF006629">
    <property type="entry name" value="PRK09198.1"/>
    <property type="match status" value="1"/>
</dbReference>
<dbReference type="EMBL" id="CAJNOK010011298">
    <property type="protein sequence ID" value="CAF1137012.1"/>
    <property type="molecule type" value="Genomic_DNA"/>
</dbReference>
<evidence type="ECO:0000256" key="2">
    <source>
        <dbReference type="ARBA" id="ARBA00022642"/>
    </source>
</evidence>
<organism evidence="13 14">
    <name type="scientific">Didymodactylos carnosus</name>
    <dbReference type="NCBI Taxonomy" id="1234261"/>
    <lineage>
        <taxon>Eukaryota</taxon>
        <taxon>Metazoa</taxon>
        <taxon>Spiralia</taxon>
        <taxon>Gnathifera</taxon>
        <taxon>Rotifera</taxon>
        <taxon>Eurotatoria</taxon>
        <taxon>Bdelloidea</taxon>
        <taxon>Philodinida</taxon>
        <taxon>Philodinidae</taxon>
        <taxon>Didymodactylos</taxon>
    </lineage>
</organism>
<proteinExistence type="inferred from homology"/>
<dbReference type="Proteomes" id="UP000682733">
    <property type="component" value="Unassembled WGS sequence"/>
</dbReference>
<dbReference type="Pfam" id="PF04095">
    <property type="entry name" value="NAPRTase"/>
    <property type="match status" value="1"/>
</dbReference>
<keyword evidence="3" id="KW-0328">Glycosyltransferase</keyword>
<dbReference type="Pfam" id="PF18127">
    <property type="entry name" value="NAMPT_N"/>
    <property type="match status" value="1"/>
</dbReference>
<feature type="domain" description="Nicotinate/nicotinamide phosphoribosyltransferase" evidence="10">
    <location>
        <begin position="171"/>
        <end position="449"/>
    </location>
</feature>
<evidence type="ECO:0000256" key="1">
    <source>
        <dbReference type="ARBA" id="ARBA00010897"/>
    </source>
</evidence>
<evidence type="ECO:0000256" key="3">
    <source>
        <dbReference type="ARBA" id="ARBA00022676"/>
    </source>
</evidence>
<feature type="binding site" evidence="9">
    <location>
        <position position="364"/>
    </location>
    <ligand>
        <name>beta-nicotinamide D-ribonucleotide</name>
        <dbReference type="ChEBI" id="CHEBI:14649"/>
    </ligand>
</feature>
<evidence type="ECO:0000259" key="11">
    <source>
        <dbReference type="Pfam" id="PF18127"/>
    </source>
</evidence>
<dbReference type="EC" id="2.4.2.12" evidence="6"/>
<comment type="similarity">
    <text evidence="1">Belongs to the NAPRTase family.</text>
</comment>
<feature type="binding site" evidence="9">
    <location>
        <begin position="291"/>
        <end position="293"/>
    </location>
    <ligand>
        <name>beta-nicotinamide D-ribonucleotide</name>
        <dbReference type="ChEBI" id="CHEBI:14649"/>
    </ligand>
</feature>
<dbReference type="CDD" id="cd01569">
    <property type="entry name" value="PBEF_like"/>
    <property type="match status" value="1"/>
</dbReference>
<evidence type="ECO:0000256" key="6">
    <source>
        <dbReference type="ARBA" id="ARBA00035024"/>
    </source>
</evidence>
<dbReference type="GO" id="GO:0047280">
    <property type="term" value="F:nicotinamide phosphoribosyltransferase activity"/>
    <property type="evidence" value="ECO:0007669"/>
    <property type="project" value="UniProtKB-EC"/>
</dbReference>
<feature type="binding site" evidence="9">
    <location>
        <begin position="333"/>
        <end position="334"/>
    </location>
    <ligand>
        <name>beta-nicotinamide D-ribonucleotide</name>
        <dbReference type="ChEBI" id="CHEBI:14649"/>
    </ligand>
</feature>
<protein>
    <recommendedName>
        <fullName evidence="7">Nicotinamide phosphoribosyltransferase</fullName>
        <ecNumber evidence="6">2.4.2.12</ecNumber>
    </recommendedName>
</protein>
<accession>A0A8S2LZL8</accession>
<feature type="binding site" evidence="9">
    <location>
        <position position="291"/>
    </location>
    <ligand>
        <name>diphosphate</name>
        <dbReference type="ChEBI" id="CHEBI:33019"/>
    </ligand>
</feature>
<dbReference type="GO" id="GO:0009435">
    <property type="term" value="P:NAD+ biosynthetic process"/>
    <property type="evidence" value="ECO:0007669"/>
    <property type="project" value="InterPro"/>
</dbReference>